<gene>
    <name evidence="7 8" type="primary">LOC115739496</name>
</gene>
<dbReference type="PANTHER" id="PTHR46265:SF21">
    <property type="entry name" value="RHO GTPASE-ACTIVATING PROTEIN REN1-LIKE ISOFORM X1"/>
    <property type="match status" value="1"/>
</dbReference>
<dbReference type="GO" id="GO:0005096">
    <property type="term" value="F:GTPase activator activity"/>
    <property type="evidence" value="ECO:0007669"/>
    <property type="project" value="UniProtKB-KW"/>
</dbReference>
<evidence type="ECO:0000259" key="4">
    <source>
        <dbReference type="PROSITE" id="PS50003"/>
    </source>
</evidence>
<dbReference type="InterPro" id="IPR008936">
    <property type="entry name" value="Rho_GTPase_activation_prot"/>
</dbReference>
<dbReference type="InterPro" id="IPR011993">
    <property type="entry name" value="PH-like_dom_sf"/>
</dbReference>
<feature type="compositionally biased region" description="Basic and acidic residues" evidence="3">
    <location>
        <begin position="482"/>
        <end position="493"/>
    </location>
</feature>
<dbReference type="InterPro" id="IPR052799">
    <property type="entry name" value="Rho_GAP_Regulators"/>
</dbReference>
<dbReference type="OrthoDB" id="2157866at2759"/>
<accession>A0A8B8P121</accession>
<feature type="compositionally biased region" description="Polar residues" evidence="3">
    <location>
        <begin position="763"/>
        <end position="786"/>
    </location>
</feature>
<feature type="region of interest" description="Disordered" evidence="3">
    <location>
        <begin position="416"/>
        <end position="559"/>
    </location>
</feature>
<evidence type="ECO:0000259" key="5">
    <source>
        <dbReference type="PROSITE" id="PS50238"/>
    </source>
</evidence>
<protein>
    <submittedName>
        <fullName evidence="7 8">Rho GTPase-activating protein REN1</fullName>
    </submittedName>
</protein>
<feature type="compositionally biased region" description="Polar residues" evidence="3">
    <location>
        <begin position="801"/>
        <end position="835"/>
    </location>
</feature>
<dbReference type="SUPFAM" id="SSF48350">
    <property type="entry name" value="GTPase activation domain, GAP"/>
    <property type="match status" value="1"/>
</dbReference>
<feature type="compositionally biased region" description="Basic and acidic residues" evidence="3">
    <location>
        <begin position="458"/>
        <end position="470"/>
    </location>
</feature>
<dbReference type="CDD" id="cd00821">
    <property type="entry name" value="PH"/>
    <property type="match status" value="1"/>
</dbReference>
<feature type="compositionally biased region" description="Pro residues" evidence="3">
    <location>
        <begin position="15"/>
        <end position="34"/>
    </location>
</feature>
<dbReference type="RefSeq" id="XP_048130077.1">
    <property type="nucleotide sequence ID" value="XM_048274120.1"/>
</dbReference>
<dbReference type="PROSITE" id="PS50003">
    <property type="entry name" value="PH_DOMAIN"/>
    <property type="match status" value="1"/>
</dbReference>
<dbReference type="RefSeq" id="XP_030528466.1">
    <property type="nucleotide sequence ID" value="XM_030672606.1"/>
</dbReference>
<dbReference type="InterPro" id="IPR001849">
    <property type="entry name" value="PH_domain"/>
</dbReference>
<evidence type="ECO:0000256" key="3">
    <source>
        <dbReference type="SAM" id="MobiDB-lite"/>
    </source>
</evidence>
<keyword evidence="1" id="KW-0343">GTPase activation</keyword>
<dbReference type="KEGG" id="rarg:115739496"/>
<feature type="domain" description="PH" evidence="4">
    <location>
        <begin position="56"/>
        <end position="163"/>
    </location>
</feature>
<reference evidence="7" key="1">
    <citation type="submission" date="2025-04" db="UniProtKB">
        <authorList>
            <consortium name="RefSeq"/>
        </authorList>
    </citation>
    <scope>IDENTIFICATION</scope>
    <source>
        <tissue evidence="8">Leaf</tissue>
    </source>
</reference>
<feature type="region of interest" description="Disordered" evidence="3">
    <location>
        <begin position="885"/>
        <end position="983"/>
    </location>
</feature>
<sequence>MTTRNSEPSQGESGVPPPAPAPAPAPAAAPPPAPASVSTPAPGPPLNQSTSRTGNKVFKSGPLFLSSKGIGWTSWKKRWFILTRTSLVFFRSDPSAIPQKGSEVNLTLGGIDLNNSGSVVVKADKKLLTVLFPDGRDGRAFTLKAETLEDLYEWKTALENALAEAPNAALVMGQNGIFRSDQAGAPDGSLEQLKDRQNIKSMVVGRPVLLALEEVDGTPSFLEKALRFIEEHGIKIEGILRQAADVDDVEHRIRDYEQGSTEFSAEEDAHVIADCIKYVLRELPSSPVPASCCNALLEACRTDRDVRVNAMRTAICETFPEPNRRLLQRILMMMQTVASHMAENRMSSSAVAACMAPLLLRPLLAGDCELEHDFDVGGDGSAQLLQAAAAANHAQAIVITLLEEYGKIFGEHALSPDIYSDSEESGSESEEETDDDGSYEDDEHDDLTQDSELESEDDRGHTSSESHSSSDEDGDYASSNKTDGDNAQHDKVSESCSPHSDSPEAVADFNEKEKLSQNSPKTLPSQNEEPLGSEHTDNQLNNHGPSRKDDEFSQAPVDDFSEIHFSGKSADHVPLSNMKKSTTIAGGTVRSVRRPAVWGRTPGKKNLSMEYINCDIIDEVEIQRLEVTKLDLQDRIAEEAKENAVLQADLEKQKNALHKRRQALEQDVARLQEQLQKERDLRKALEAGLKVTRLPVPVGAKINEKTKADLEDLARTEADITNLKQKADDLGVELNKEREKNYHSMQDLGDQQYKSGDDGVKLRNTQGDIKNPESSYLAGRSTSTKDSSLDGIHTENEMEELTSSSNIHQPLSQQPDSAYNSRSRSLGQPAYSQAADSAAGRPLAPVSSKRSGTRNEGPNSTTSALSKLTTRLNFLKERRTQIANELQNMDKGRGSSPAFEVLEKGRASESQSEEIPGIESDGSSRPIQDPRDWLGRENNSLNREKYKNITSQDADGGTRLEGQPSQNASRNSESDVASRTGPR</sequence>
<evidence type="ECO:0000256" key="2">
    <source>
        <dbReference type="SAM" id="Coils"/>
    </source>
</evidence>
<dbReference type="SUPFAM" id="SSF50729">
    <property type="entry name" value="PH domain-like"/>
    <property type="match status" value="1"/>
</dbReference>
<feature type="compositionally biased region" description="Polar residues" evidence="3">
    <location>
        <begin position="848"/>
        <end position="865"/>
    </location>
</feature>
<feature type="region of interest" description="Disordered" evidence="3">
    <location>
        <begin position="743"/>
        <end position="865"/>
    </location>
</feature>
<name>A0A8B8P121_9MYRT</name>
<dbReference type="InterPro" id="IPR000198">
    <property type="entry name" value="RhoGAP_dom"/>
</dbReference>
<dbReference type="Pfam" id="PF00169">
    <property type="entry name" value="PH"/>
    <property type="match status" value="1"/>
</dbReference>
<dbReference type="GeneID" id="115739496"/>
<feature type="coiled-coil region" evidence="2">
    <location>
        <begin position="622"/>
        <end position="688"/>
    </location>
</feature>
<feature type="compositionally biased region" description="Acidic residues" evidence="3">
    <location>
        <begin position="420"/>
        <end position="457"/>
    </location>
</feature>
<evidence type="ECO:0000313" key="8">
    <source>
        <dbReference type="RefSeq" id="XP_048130077.1"/>
    </source>
</evidence>
<dbReference type="PROSITE" id="PS50238">
    <property type="entry name" value="RHOGAP"/>
    <property type="match status" value="1"/>
</dbReference>
<dbReference type="Gene3D" id="1.10.555.10">
    <property type="entry name" value="Rho GTPase activation protein"/>
    <property type="match status" value="1"/>
</dbReference>
<feature type="compositionally biased region" description="Polar residues" evidence="3">
    <location>
        <begin position="963"/>
        <end position="977"/>
    </location>
</feature>
<reference evidence="6" key="2">
    <citation type="submission" date="2025-05" db="UniProtKB">
        <authorList>
            <consortium name="RefSeq"/>
        </authorList>
    </citation>
    <scope>NUCLEOTIDE SEQUENCE [LARGE SCALE GENOMIC DNA]</scope>
</reference>
<dbReference type="Pfam" id="PF00620">
    <property type="entry name" value="RhoGAP"/>
    <property type="match status" value="1"/>
</dbReference>
<keyword evidence="2" id="KW-0175">Coiled coil</keyword>
<keyword evidence="6" id="KW-1185">Reference proteome</keyword>
<evidence type="ECO:0000256" key="1">
    <source>
        <dbReference type="ARBA" id="ARBA00022468"/>
    </source>
</evidence>
<dbReference type="Gene3D" id="2.30.29.30">
    <property type="entry name" value="Pleckstrin-homology domain (PH domain)/Phosphotyrosine-binding domain (PTB)"/>
    <property type="match status" value="1"/>
</dbReference>
<dbReference type="Pfam" id="PF14389">
    <property type="entry name" value="Lzipper-MIP1"/>
    <property type="match status" value="1"/>
</dbReference>
<dbReference type="SMART" id="SM00233">
    <property type="entry name" value="PH"/>
    <property type="match status" value="1"/>
</dbReference>
<dbReference type="GO" id="GO:0007165">
    <property type="term" value="P:signal transduction"/>
    <property type="evidence" value="ECO:0007669"/>
    <property type="project" value="InterPro"/>
</dbReference>
<feature type="compositionally biased region" description="Polar residues" evidence="3">
    <location>
        <begin position="1"/>
        <end position="12"/>
    </location>
</feature>
<dbReference type="CDD" id="cd00159">
    <property type="entry name" value="RhoGAP"/>
    <property type="match status" value="1"/>
</dbReference>
<proteinExistence type="predicted"/>
<feature type="compositionally biased region" description="Polar residues" evidence="3">
    <location>
        <begin position="516"/>
        <end position="528"/>
    </location>
</feature>
<feature type="coiled-coil region" evidence="2">
    <location>
        <begin position="713"/>
        <end position="740"/>
    </location>
</feature>
<organism evidence="6 7">
    <name type="scientific">Rhodamnia argentea</name>
    <dbReference type="NCBI Taxonomy" id="178133"/>
    <lineage>
        <taxon>Eukaryota</taxon>
        <taxon>Viridiplantae</taxon>
        <taxon>Streptophyta</taxon>
        <taxon>Embryophyta</taxon>
        <taxon>Tracheophyta</taxon>
        <taxon>Spermatophyta</taxon>
        <taxon>Magnoliopsida</taxon>
        <taxon>eudicotyledons</taxon>
        <taxon>Gunneridae</taxon>
        <taxon>Pentapetalae</taxon>
        <taxon>rosids</taxon>
        <taxon>malvids</taxon>
        <taxon>Myrtales</taxon>
        <taxon>Myrtaceae</taxon>
        <taxon>Myrtoideae</taxon>
        <taxon>Myrteae</taxon>
        <taxon>Australasian group</taxon>
        <taxon>Rhodamnia</taxon>
    </lineage>
</organism>
<feature type="domain" description="Rho-GAP" evidence="5">
    <location>
        <begin position="210"/>
        <end position="409"/>
    </location>
</feature>
<dbReference type="SMART" id="SM00324">
    <property type="entry name" value="RhoGAP"/>
    <property type="match status" value="1"/>
</dbReference>
<evidence type="ECO:0000313" key="6">
    <source>
        <dbReference type="Proteomes" id="UP000827889"/>
    </source>
</evidence>
<dbReference type="InterPro" id="IPR025757">
    <property type="entry name" value="MIP1_Leuzipper"/>
</dbReference>
<dbReference type="PANTHER" id="PTHR46265">
    <property type="entry name" value="RHO GTPASE-ACTIVATING PROTEIN 7"/>
    <property type="match status" value="1"/>
</dbReference>
<evidence type="ECO:0000313" key="7">
    <source>
        <dbReference type="RefSeq" id="XP_030528466.1"/>
    </source>
</evidence>
<dbReference type="AlphaFoldDB" id="A0A8B8P121"/>
<feature type="region of interest" description="Disordered" evidence="3">
    <location>
        <begin position="1"/>
        <end position="58"/>
    </location>
</feature>
<dbReference type="Proteomes" id="UP000827889">
    <property type="component" value="Chromosome 2"/>
</dbReference>